<dbReference type="Pfam" id="PF00069">
    <property type="entry name" value="Pkinase"/>
    <property type="match status" value="1"/>
</dbReference>
<dbReference type="InterPro" id="IPR050236">
    <property type="entry name" value="Ser_Thr_kinase_AGC"/>
</dbReference>
<dbReference type="EC" id="2.7.11.1" evidence="1"/>
<keyword evidence="4 9" id="KW-0547">Nucleotide-binding</keyword>
<dbReference type="KEGG" id="palb:EJC50_04000"/>
<dbReference type="PROSITE" id="PS50011">
    <property type="entry name" value="PROTEIN_KINASE_DOM"/>
    <property type="match status" value="1"/>
</dbReference>
<evidence type="ECO:0000313" key="12">
    <source>
        <dbReference type="EMBL" id="AZN38926.1"/>
    </source>
</evidence>
<name>A0A3S8ZZN3_9BACL</name>
<reference evidence="13" key="1">
    <citation type="submission" date="2018-12" db="EMBL/GenBank/DDBJ databases">
        <title>Genome sequence of Peanibacillus sp.</title>
        <authorList>
            <person name="Subramani G."/>
            <person name="Srinivasan S."/>
            <person name="Kim M.K."/>
        </authorList>
    </citation>
    <scope>NUCLEOTIDE SEQUENCE [LARGE SCALE GENOMIC DNA]</scope>
    <source>
        <strain evidence="13">18JY67-1</strain>
    </source>
</reference>
<evidence type="ECO:0000256" key="6">
    <source>
        <dbReference type="ARBA" id="ARBA00022840"/>
    </source>
</evidence>
<feature type="transmembrane region" description="Helical" evidence="10">
    <location>
        <begin position="290"/>
        <end position="310"/>
    </location>
</feature>
<evidence type="ECO:0000256" key="5">
    <source>
        <dbReference type="ARBA" id="ARBA00022777"/>
    </source>
</evidence>
<comment type="catalytic activity">
    <reaction evidence="7">
        <text>L-threonyl-[protein] + ATP = O-phospho-L-threonyl-[protein] + ADP + H(+)</text>
        <dbReference type="Rhea" id="RHEA:46608"/>
        <dbReference type="Rhea" id="RHEA-COMP:11060"/>
        <dbReference type="Rhea" id="RHEA-COMP:11605"/>
        <dbReference type="ChEBI" id="CHEBI:15378"/>
        <dbReference type="ChEBI" id="CHEBI:30013"/>
        <dbReference type="ChEBI" id="CHEBI:30616"/>
        <dbReference type="ChEBI" id="CHEBI:61977"/>
        <dbReference type="ChEBI" id="CHEBI:456216"/>
        <dbReference type="EC" id="2.7.11.1"/>
    </reaction>
</comment>
<keyword evidence="10" id="KW-1133">Transmembrane helix</keyword>
<dbReference type="InterPro" id="IPR017441">
    <property type="entry name" value="Protein_kinase_ATP_BS"/>
</dbReference>
<evidence type="ECO:0000256" key="3">
    <source>
        <dbReference type="ARBA" id="ARBA00022679"/>
    </source>
</evidence>
<accession>A0A3S8ZZN3</accession>
<evidence type="ECO:0000313" key="13">
    <source>
        <dbReference type="Proteomes" id="UP000272528"/>
    </source>
</evidence>
<dbReference type="SUPFAM" id="SSF56112">
    <property type="entry name" value="Protein kinase-like (PK-like)"/>
    <property type="match status" value="1"/>
</dbReference>
<evidence type="ECO:0000256" key="4">
    <source>
        <dbReference type="ARBA" id="ARBA00022741"/>
    </source>
</evidence>
<evidence type="ECO:0000256" key="10">
    <source>
        <dbReference type="SAM" id="Phobius"/>
    </source>
</evidence>
<keyword evidence="10" id="KW-0472">Membrane</keyword>
<dbReference type="EMBL" id="CP034437">
    <property type="protein sequence ID" value="AZN38926.1"/>
    <property type="molecule type" value="Genomic_DNA"/>
</dbReference>
<keyword evidence="3" id="KW-0808">Transferase</keyword>
<evidence type="ECO:0000256" key="2">
    <source>
        <dbReference type="ARBA" id="ARBA00022527"/>
    </source>
</evidence>
<dbReference type="PANTHER" id="PTHR24356">
    <property type="entry name" value="SERINE/THREONINE-PROTEIN KINASE"/>
    <property type="match status" value="1"/>
</dbReference>
<organism evidence="12 13">
    <name type="scientific">Paenibacillus albus</name>
    <dbReference type="NCBI Taxonomy" id="2495582"/>
    <lineage>
        <taxon>Bacteria</taxon>
        <taxon>Bacillati</taxon>
        <taxon>Bacillota</taxon>
        <taxon>Bacilli</taxon>
        <taxon>Bacillales</taxon>
        <taxon>Paenibacillaceae</taxon>
        <taxon>Paenibacillus</taxon>
    </lineage>
</organism>
<dbReference type="AlphaFoldDB" id="A0A3S8ZZN3"/>
<gene>
    <name evidence="12" type="ORF">EJC50_04000</name>
</gene>
<dbReference type="PROSITE" id="PS00107">
    <property type="entry name" value="PROTEIN_KINASE_ATP"/>
    <property type="match status" value="1"/>
</dbReference>
<dbReference type="Gene3D" id="1.10.510.10">
    <property type="entry name" value="Transferase(Phosphotransferase) domain 1"/>
    <property type="match status" value="1"/>
</dbReference>
<dbReference type="SMART" id="SM00220">
    <property type="entry name" value="S_TKc"/>
    <property type="match status" value="1"/>
</dbReference>
<sequence length="314" mass="34849">MTTSFEWSLPRGSIISGKWKQGSYRVERPLGEGANGKVFLVERAKYYYALKLGSDAVDLQSEVNVLQSIYKQKQKRGASAGQGLFLVDVDDYRAADGKEYPFYVMRYIKGKTLSDYLQAQGKEWFPVVLYNLLGKLAELHEAGWSFGDLKIENILVADYGRPELVDYGGATAFGKGVRQFTEIYDRGYWNAGDRIADARYDLFSFAVLCLQLQEGRRLAQLSSGLLPQTRTPDELAKLAATSSALKPLSGWLRKALYGEFASAREAAASWQQWMHKAGAPSKASAPAPRWLKGLFAVSAAILATTIYLLLRTGP</sequence>
<keyword evidence="10" id="KW-0812">Transmembrane</keyword>
<dbReference type="OrthoDB" id="583109at2"/>
<evidence type="ECO:0000259" key="11">
    <source>
        <dbReference type="PROSITE" id="PS50011"/>
    </source>
</evidence>
<dbReference type="InterPro" id="IPR011009">
    <property type="entry name" value="Kinase-like_dom_sf"/>
</dbReference>
<evidence type="ECO:0000256" key="8">
    <source>
        <dbReference type="ARBA" id="ARBA00048679"/>
    </source>
</evidence>
<protein>
    <recommendedName>
        <fullName evidence="1">non-specific serine/threonine protein kinase</fullName>
        <ecNumber evidence="1">2.7.11.1</ecNumber>
    </recommendedName>
</protein>
<dbReference type="RefSeq" id="WP_126012658.1">
    <property type="nucleotide sequence ID" value="NZ_CP034437.1"/>
</dbReference>
<proteinExistence type="predicted"/>
<dbReference type="Proteomes" id="UP000272528">
    <property type="component" value="Chromosome"/>
</dbReference>
<dbReference type="GO" id="GO:0005524">
    <property type="term" value="F:ATP binding"/>
    <property type="evidence" value="ECO:0007669"/>
    <property type="project" value="UniProtKB-UniRule"/>
</dbReference>
<keyword evidence="2 12" id="KW-0723">Serine/threonine-protein kinase</keyword>
<keyword evidence="6 9" id="KW-0067">ATP-binding</keyword>
<evidence type="ECO:0000256" key="1">
    <source>
        <dbReference type="ARBA" id="ARBA00012513"/>
    </source>
</evidence>
<evidence type="ECO:0000256" key="9">
    <source>
        <dbReference type="PROSITE-ProRule" id="PRU10141"/>
    </source>
</evidence>
<comment type="catalytic activity">
    <reaction evidence="8">
        <text>L-seryl-[protein] + ATP = O-phospho-L-seryl-[protein] + ADP + H(+)</text>
        <dbReference type="Rhea" id="RHEA:17989"/>
        <dbReference type="Rhea" id="RHEA-COMP:9863"/>
        <dbReference type="Rhea" id="RHEA-COMP:11604"/>
        <dbReference type="ChEBI" id="CHEBI:15378"/>
        <dbReference type="ChEBI" id="CHEBI:29999"/>
        <dbReference type="ChEBI" id="CHEBI:30616"/>
        <dbReference type="ChEBI" id="CHEBI:83421"/>
        <dbReference type="ChEBI" id="CHEBI:456216"/>
        <dbReference type="EC" id="2.7.11.1"/>
    </reaction>
</comment>
<evidence type="ECO:0000256" key="7">
    <source>
        <dbReference type="ARBA" id="ARBA00047899"/>
    </source>
</evidence>
<keyword evidence="5 12" id="KW-0418">Kinase</keyword>
<dbReference type="InterPro" id="IPR000719">
    <property type="entry name" value="Prot_kinase_dom"/>
</dbReference>
<feature type="domain" description="Protein kinase" evidence="11">
    <location>
        <begin position="24"/>
        <end position="314"/>
    </location>
</feature>
<dbReference type="GO" id="GO:0004674">
    <property type="term" value="F:protein serine/threonine kinase activity"/>
    <property type="evidence" value="ECO:0007669"/>
    <property type="project" value="UniProtKB-KW"/>
</dbReference>
<keyword evidence="13" id="KW-1185">Reference proteome</keyword>
<feature type="binding site" evidence="9">
    <location>
        <position position="51"/>
    </location>
    <ligand>
        <name>ATP</name>
        <dbReference type="ChEBI" id="CHEBI:30616"/>
    </ligand>
</feature>